<dbReference type="OrthoDB" id="4761172at2759"/>
<dbReference type="InParanoid" id="A0A2T3AFB1"/>
<dbReference type="Proteomes" id="UP000241462">
    <property type="component" value="Unassembled WGS sequence"/>
</dbReference>
<organism evidence="2 3">
    <name type="scientific">Coniella lustricola</name>
    <dbReference type="NCBI Taxonomy" id="2025994"/>
    <lineage>
        <taxon>Eukaryota</taxon>
        <taxon>Fungi</taxon>
        <taxon>Dikarya</taxon>
        <taxon>Ascomycota</taxon>
        <taxon>Pezizomycotina</taxon>
        <taxon>Sordariomycetes</taxon>
        <taxon>Sordariomycetidae</taxon>
        <taxon>Diaporthales</taxon>
        <taxon>Schizoparmaceae</taxon>
        <taxon>Coniella</taxon>
    </lineage>
</organism>
<feature type="region of interest" description="Disordered" evidence="1">
    <location>
        <begin position="1"/>
        <end position="32"/>
    </location>
</feature>
<dbReference type="EMBL" id="KZ678398">
    <property type="protein sequence ID" value="PSR94458.1"/>
    <property type="molecule type" value="Genomic_DNA"/>
</dbReference>
<accession>A0A2T3AFB1</accession>
<dbReference type="PANTHER" id="PTHR42085">
    <property type="entry name" value="F-BOX DOMAIN-CONTAINING PROTEIN"/>
    <property type="match status" value="1"/>
</dbReference>
<proteinExistence type="predicted"/>
<gene>
    <name evidence="2" type="ORF">BD289DRAFT_472520</name>
</gene>
<sequence>MDETPPLQLPIQTLQTDQSPSDKMTSEDNQSALTVSSASLQLGSVDLPSPINTMACRLDEYDINLLQLQEKYDLSDNVVSLMRKLEDCKRGVCDPDAVGRIVRVSQEMRKACTDTLSQLAWYIKPESDGPTVKECRSLIINCADLLEMANEPEANRRFPFMKLPLELRRGVYYYYLRGPWYRSPPCRKVFSGQSSVCQCPPVPVFKQRYGPERVSLDLSCVSRELRYEFMAFFYQTYTFRFACCCQLDCLLTMLPSMAQHLRKVVVHWTGPNSADAFKLLATLPLSHLTVVISRSTTTHLSEREEKFQQYFCRKSPRRLTDARGFEELYALRGLDSLNVEHVDKLQGNKRTDEERGNLEDLLRSVVLEGN</sequence>
<dbReference type="AlphaFoldDB" id="A0A2T3AFB1"/>
<dbReference type="PANTHER" id="PTHR42085:SF2">
    <property type="entry name" value="F-BOX DOMAIN-CONTAINING PROTEIN"/>
    <property type="match status" value="1"/>
</dbReference>
<name>A0A2T3AFB1_9PEZI</name>
<protein>
    <recommendedName>
        <fullName evidence="4">F-box domain-containing protein</fullName>
    </recommendedName>
</protein>
<evidence type="ECO:0000313" key="2">
    <source>
        <dbReference type="EMBL" id="PSR94458.1"/>
    </source>
</evidence>
<dbReference type="InterPro" id="IPR038883">
    <property type="entry name" value="AN11006-like"/>
</dbReference>
<reference evidence="2 3" key="1">
    <citation type="journal article" date="2018" name="Mycol. Prog.">
        <title>Coniella lustricola, a new species from submerged detritus.</title>
        <authorList>
            <person name="Raudabaugh D.B."/>
            <person name="Iturriaga T."/>
            <person name="Carver A."/>
            <person name="Mondo S."/>
            <person name="Pangilinan J."/>
            <person name="Lipzen A."/>
            <person name="He G."/>
            <person name="Amirebrahimi M."/>
            <person name="Grigoriev I.V."/>
            <person name="Miller A.N."/>
        </authorList>
    </citation>
    <scope>NUCLEOTIDE SEQUENCE [LARGE SCALE GENOMIC DNA]</scope>
    <source>
        <strain evidence="2 3">B22-T-1</strain>
    </source>
</reference>
<evidence type="ECO:0008006" key="4">
    <source>
        <dbReference type="Google" id="ProtNLM"/>
    </source>
</evidence>
<keyword evidence="3" id="KW-1185">Reference proteome</keyword>
<evidence type="ECO:0000256" key="1">
    <source>
        <dbReference type="SAM" id="MobiDB-lite"/>
    </source>
</evidence>
<feature type="compositionally biased region" description="Polar residues" evidence="1">
    <location>
        <begin position="10"/>
        <end position="32"/>
    </location>
</feature>
<evidence type="ECO:0000313" key="3">
    <source>
        <dbReference type="Proteomes" id="UP000241462"/>
    </source>
</evidence>